<dbReference type="EMBL" id="QSKF01000001">
    <property type="protein sequence ID" value="RHE42079.1"/>
    <property type="molecule type" value="Genomic_DNA"/>
</dbReference>
<evidence type="ECO:0000313" key="2">
    <source>
        <dbReference type="Proteomes" id="UP000283745"/>
    </source>
</evidence>
<organism evidence="1 2">
    <name type="scientific">Blautia obeum</name>
    <dbReference type="NCBI Taxonomy" id="40520"/>
    <lineage>
        <taxon>Bacteria</taxon>
        <taxon>Bacillati</taxon>
        <taxon>Bacillota</taxon>
        <taxon>Clostridia</taxon>
        <taxon>Lachnospirales</taxon>
        <taxon>Lachnospiraceae</taxon>
        <taxon>Blautia</taxon>
    </lineage>
</organism>
<reference evidence="1 2" key="1">
    <citation type="submission" date="2018-08" db="EMBL/GenBank/DDBJ databases">
        <title>A genome reference for cultivated species of the human gut microbiota.</title>
        <authorList>
            <person name="Zou Y."/>
            <person name="Xue W."/>
            <person name="Luo G."/>
        </authorList>
    </citation>
    <scope>NUCLEOTIDE SEQUENCE [LARGE SCALE GENOMIC DNA]</scope>
    <source>
        <strain evidence="1 2">AM28-23</strain>
    </source>
</reference>
<dbReference type="AlphaFoldDB" id="A0A414JBY1"/>
<gene>
    <name evidence="1" type="ORF">DW740_01910</name>
</gene>
<dbReference type="Pfam" id="PF14264">
    <property type="entry name" value="Glucos_trans_II"/>
    <property type="match status" value="1"/>
</dbReference>
<dbReference type="RefSeq" id="WP_118039562.1">
    <property type="nucleotide sequence ID" value="NZ_CABJFK010000001.1"/>
</dbReference>
<accession>A0A414JBY1</accession>
<sequence>MQDNFCRNIRDWFFAHFFILVNVIQNSDNINCSPFSAGAGISSGRWGLELINRGWHRIWGVYNIPFFNALLALILVSCAAYLIVWLFDEKNIVNCILIGGIMIAFPSITSMMFYSFTAPYYGLAICFSVIAVCLYKQFQFGFIISAICIAISMGIYQAYLPLTITLFVLFLLTECIRKEWGIIETLKKGIKSVSTILLGIIFYYVFLKFFLWYYDASLASYKGIDSMGKIEWKTLPALLKKMISNCILLYKNDYYSIAITTIVHHAIFVLMCGTLLFLIIYLILQKSNIGNIVSVLILGVFLMIAADSIEIMCPDNSYNVKYCLMMYGMSGLFIAPVILYEVYPEKGMTQICEKIKLGGE</sequence>
<comment type="caution">
    <text evidence="1">The sequence shown here is derived from an EMBL/GenBank/DDBJ whole genome shotgun (WGS) entry which is preliminary data.</text>
</comment>
<evidence type="ECO:0000313" key="1">
    <source>
        <dbReference type="EMBL" id="RHE42079.1"/>
    </source>
</evidence>
<dbReference type="InterPro" id="IPR025686">
    <property type="entry name" value="Glucos_trans_II"/>
</dbReference>
<name>A0A414JBY1_9FIRM</name>
<dbReference type="Proteomes" id="UP000283745">
    <property type="component" value="Unassembled WGS sequence"/>
</dbReference>
<proteinExistence type="predicted"/>
<protein>
    <submittedName>
        <fullName evidence="1">Uncharacterized protein</fullName>
    </submittedName>
</protein>